<dbReference type="AlphaFoldDB" id="A0AAD6BPG4"/>
<organism evidence="8 9">
    <name type="scientific">Pogonophryne albipinna</name>
    <dbReference type="NCBI Taxonomy" id="1090488"/>
    <lineage>
        <taxon>Eukaryota</taxon>
        <taxon>Metazoa</taxon>
        <taxon>Chordata</taxon>
        <taxon>Craniata</taxon>
        <taxon>Vertebrata</taxon>
        <taxon>Euteleostomi</taxon>
        <taxon>Actinopterygii</taxon>
        <taxon>Neopterygii</taxon>
        <taxon>Teleostei</taxon>
        <taxon>Neoteleostei</taxon>
        <taxon>Acanthomorphata</taxon>
        <taxon>Eupercaria</taxon>
        <taxon>Perciformes</taxon>
        <taxon>Notothenioidei</taxon>
        <taxon>Pogonophryne</taxon>
    </lineage>
</organism>
<name>A0AAD6BPG4_9TELE</name>
<feature type="domain" description="Hyaluronan-mediated motility receptor C-terminal" evidence="7">
    <location>
        <begin position="674"/>
        <end position="826"/>
    </location>
</feature>
<evidence type="ECO:0000256" key="3">
    <source>
        <dbReference type="ARBA" id="ARBA00023212"/>
    </source>
</evidence>
<feature type="region of interest" description="Disordered" evidence="5">
    <location>
        <begin position="793"/>
        <end position="832"/>
    </location>
</feature>
<evidence type="ECO:0000256" key="2">
    <source>
        <dbReference type="ARBA" id="ARBA00022490"/>
    </source>
</evidence>
<feature type="compositionally biased region" description="Basic and acidic residues" evidence="5">
    <location>
        <begin position="808"/>
        <end position="832"/>
    </location>
</feature>
<dbReference type="PANTHER" id="PTHR18956">
    <property type="entry name" value="HYALURONAN MEDIATED MOTILITY RECEPTOR"/>
    <property type="match status" value="1"/>
</dbReference>
<dbReference type="InterPro" id="IPR026203">
    <property type="entry name" value="IHABP"/>
</dbReference>
<dbReference type="GO" id="GO:0005819">
    <property type="term" value="C:spindle"/>
    <property type="evidence" value="ECO:0007669"/>
    <property type="project" value="UniProtKB-SubCell"/>
</dbReference>
<feature type="domain" description="DUF4371" evidence="6">
    <location>
        <begin position="29"/>
        <end position="195"/>
    </location>
</feature>
<evidence type="ECO:0000256" key="4">
    <source>
        <dbReference type="SAM" id="Coils"/>
    </source>
</evidence>
<dbReference type="InterPro" id="IPR012337">
    <property type="entry name" value="RNaseH-like_sf"/>
</dbReference>
<evidence type="ECO:0000256" key="1">
    <source>
        <dbReference type="ARBA" id="ARBA00004186"/>
    </source>
</evidence>
<keyword evidence="9" id="KW-1185">Reference proteome</keyword>
<comment type="subcellular location">
    <subcellularLocation>
        <location evidence="1">Cytoplasm</location>
        <location evidence="1">Cytoskeleton</location>
        <location evidence="1">Spindle</location>
    </subcellularLocation>
</comment>
<dbReference type="SUPFAM" id="SSF53098">
    <property type="entry name" value="Ribonuclease H-like"/>
    <property type="match status" value="1"/>
</dbReference>
<gene>
    <name evidence="8" type="ORF">JOQ06_024267</name>
</gene>
<protein>
    <submittedName>
        <fullName evidence="8">Uncharacterized protein</fullName>
    </submittedName>
</protein>
<dbReference type="GO" id="GO:0016020">
    <property type="term" value="C:membrane"/>
    <property type="evidence" value="ECO:0007669"/>
    <property type="project" value="TreeGrafter"/>
</dbReference>
<evidence type="ECO:0000259" key="6">
    <source>
        <dbReference type="Pfam" id="PF14291"/>
    </source>
</evidence>
<dbReference type="PANTHER" id="PTHR18956:SF6">
    <property type="entry name" value="HYALURONAN MEDIATED MOTILITY RECEPTOR"/>
    <property type="match status" value="1"/>
</dbReference>
<dbReference type="EMBL" id="JAPTMU010000003">
    <property type="protein sequence ID" value="KAJ4946603.1"/>
    <property type="molecule type" value="Genomic_DNA"/>
</dbReference>
<keyword evidence="2" id="KW-0963">Cytoplasm</keyword>
<dbReference type="Pfam" id="PF14291">
    <property type="entry name" value="DUF4371"/>
    <property type="match status" value="1"/>
</dbReference>
<proteinExistence type="predicted"/>
<dbReference type="InterPro" id="IPR025398">
    <property type="entry name" value="DUF4371"/>
</dbReference>
<evidence type="ECO:0000259" key="7">
    <source>
        <dbReference type="Pfam" id="PF15908"/>
    </source>
</evidence>
<reference evidence="8" key="1">
    <citation type="submission" date="2022-11" db="EMBL/GenBank/DDBJ databases">
        <title>Chromosome-level genome of Pogonophryne albipinna.</title>
        <authorList>
            <person name="Jo E."/>
        </authorList>
    </citation>
    <scope>NUCLEOTIDE SEQUENCE</scope>
    <source>
        <strain evidence="8">SGF0006</strain>
        <tissue evidence="8">Muscle</tissue>
    </source>
</reference>
<dbReference type="Pfam" id="PF15908">
    <property type="entry name" value="HMMR_C"/>
    <property type="match status" value="1"/>
</dbReference>
<dbReference type="Proteomes" id="UP001219934">
    <property type="component" value="Unassembled WGS sequence"/>
</dbReference>
<evidence type="ECO:0000313" key="8">
    <source>
        <dbReference type="EMBL" id="KAJ4946603.1"/>
    </source>
</evidence>
<keyword evidence="3" id="KW-0206">Cytoskeleton</keyword>
<sequence>MTRIQEPEPVNVQLSRELERRQQQARRNLMKIVEGVRYLARQGLAFRGDQKESGNLSQLLKYKATGDAELTSWLKGPLDFTSPELQNELLKVMANTIIKEIVSEITSMPVVQFAIIIDGTQDISGVEQESICVRSVDADLQPKEEFLGIYQVSSTTGQNIAKMACDVMTRLQLPLSQLRGQTYDGAANMAGRLQGVQAILRKEQPLAVYCHCGPHCVNLITQAACGASPLVRDAMGLVHELGGFFNQSGKFKLIFQNIAKSEHGSTFTSLKPLCPTRWTVRTPAIRSVLKQYESVLMALEEMASCSSPETSAKANGLHGTFLKGNTVLGLLMAEDLMGDLECLNTSLQLRKQTVSGIKSNEGAAFKEEHLAAITDLQEAHTNALSKMADIVTELESARDALREAEGRREELEAEVERVTQQVEEMEKGLQQKEEEVSRLKEGLEERQLAEAKARDNSRKLLEVQTCLAQKDEEIKAMETSHTALITQLQQDIQLQTKETEEALGQLEQQRGQGLTQLQKEKEKAQTLVEEVRQEKEEIMEQLTQEIEEKFEIQIALQVEKEALEVEREEHQQVRSEVLRLNAEIERIDEDIKSLLSQVEVKEQSRLALENELNVAEQERNRLEEVVQGGVNFQEQLDIMEEKTLTLQRELEEQRQDWRALQEQVEVLTQEKVTLQWEMEEQRQELKRQITEAQEKSSHSSENEKWRKQYEELFAKVRPFQEQLNAFAAERNALLNENGANQEELNKLSDAYVRLLGHQNQKQKIKHVMKLKDENIALKQEVAKLRSQVNRQKCDLEQLKSNPPATPRRKFDPSKAFKHDKENMKSETLKGEC</sequence>
<comment type="caution">
    <text evidence="8">The sequence shown here is derived from an EMBL/GenBank/DDBJ whole genome shotgun (WGS) entry which is preliminary data.</text>
</comment>
<evidence type="ECO:0000256" key="5">
    <source>
        <dbReference type="SAM" id="MobiDB-lite"/>
    </source>
</evidence>
<keyword evidence="4" id="KW-0175">Coiled coil</keyword>
<feature type="coiled-coil region" evidence="4">
    <location>
        <begin position="489"/>
        <end position="702"/>
    </location>
</feature>
<dbReference type="InterPro" id="IPR031794">
    <property type="entry name" value="HMMR_C"/>
</dbReference>
<evidence type="ECO:0000313" key="9">
    <source>
        <dbReference type="Proteomes" id="UP001219934"/>
    </source>
</evidence>
<dbReference type="GO" id="GO:0005540">
    <property type="term" value="F:hyaluronic acid binding"/>
    <property type="evidence" value="ECO:0007669"/>
    <property type="project" value="InterPro"/>
</dbReference>
<feature type="coiled-coil region" evidence="4">
    <location>
        <begin position="387"/>
        <end position="449"/>
    </location>
</feature>
<accession>A0AAD6BPG4</accession>